<gene>
    <name evidence="2" type="ORF">HHL09_00885</name>
</gene>
<proteinExistence type="predicted"/>
<evidence type="ECO:0000313" key="2">
    <source>
        <dbReference type="EMBL" id="QJE94398.1"/>
    </source>
</evidence>
<evidence type="ECO:0000313" key="3">
    <source>
        <dbReference type="Proteomes" id="UP000501812"/>
    </source>
</evidence>
<dbReference type="AlphaFoldDB" id="A0A858RCS1"/>
<evidence type="ECO:0000256" key="1">
    <source>
        <dbReference type="SAM" id="MobiDB-lite"/>
    </source>
</evidence>
<accession>A0A858RCS1</accession>
<reference evidence="2 3" key="1">
    <citation type="submission" date="2020-04" db="EMBL/GenBank/DDBJ databases">
        <title>Luteolibacter sp. G-1-1-1 isolated from soil.</title>
        <authorList>
            <person name="Dahal R.H."/>
        </authorList>
    </citation>
    <scope>NUCLEOTIDE SEQUENCE [LARGE SCALE GENOMIC DNA]</scope>
    <source>
        <strain evidence="2 3">G-1-1-1</strain>
    </source>
</reference>
<sequence>MKAADVPLRHRAILATTATLLSGAIGYGISRHSSAGSTLRPANTGSPGAEDAMSDKAIPSPAGDKNPTERRAHLSRLRSKLLLEIRSSPNIYVDYELKRELHRQLAVLSAEELAELFNTPMEGRSQEVRELQNWILNAWVLKDPAAALQASGEGCVHVFNHWGFADHEAALTWLRDAKLTGPLEGKRLNMRLNFLVWLARIDFERAKQEWPYMDEAERKFTLGAWTDSSEDFLGHREALLDFIGEQMNVSDGKSIDREVLARLAAVDVEAARRKVEGIENSPAERAELEVAILKGVVRRDTKTALANWLEHHPKDQAVPESFTEVLGHGFLYKEEETTQWLDSLPPGSMRDLMHEKGSRLVASRGKFDKAAAYIDDIADPRRKENATAVLKTLWMEADPAKATEWLNKNGSAEGK</sequence>
<dbReference type="RefSeq" id="WP_169452619.1">
    <property type="nucleotide sequence ID" value="NZ_CP051774.1"/>
</dbReference>
<protein>
    <submittedName>
        <fullName evidence="2">Uncharacterized protein</fullName>
    </submittedName>
</protein>
<name>A0A858RCS1_9BACT</name>
<dbReference type="EMBL" id="CP051774">
    <property type="protein sequence ID" value="QJE94398.1"/>
    <property type="molecule type" value="Genomic_DNA"/>
</dbReference>
<dbReference type="Proteomes" id="UP000501812">
    <property type="component" value="Chromosome"/>
</dbReference>
<dbReference type="KEGG" id="luo:HHL09_00885"/>
<feature type="region of interest" description="Disordered" evidence="1">
    <location>
        <begin position="32"/>
        <end position="70"/>
    </location>
</feature>
<feature type="compositionally biased region" description="Polar residues" evidence="1">
    <location>
        <begin position="32"/>
        <end position="46"/>
    </location>
</feature>
<organism evidence="2 3">
    <name type="scientific">Luteolibacter luteus</name>
    <dbReference type="NCBI Taxonomy" id="2728835"/>
    <lineage>
        <taxon>Bacteria</taxon>
        <taxon>Pseudomonadati</taxon>
        <taxon>Verrucomicrobiota</taxon>
        <taxon>Verrucomicrobiia</taxon>
        <taxon>Verrucomicrobiales</taxon>
        <taxon>Verrucomicrobiaceae</taxon>
        <taxon>Luteolibacter</taxon>
    </lineage>
</organism>
<keyword evidence="3" id="KW-1185">Reference proteome</keyword>